<dbReference type="GeneID" id="921932"/>
<dbReference type="KEGG" id="vg:921932"/>
<organismHost>
    <name type="scientific">Culex nigripalpus</name>
    <dbReference type="NCBI Taxonomy" id="42429"/>
</organismHost>
<dbReference type="EMBL" id="AF403738">
    <property type="protein sequence ID" value="AAK94134.1"/>
    <property type="molecule type" value="Genomic_DNA"/>
</dbReference>
<dbReference type="Proteomes" id="UP000006635">
    <property type="component" value="Segment"/>
</dbReference>
<evidence type="ECO:0000313" key="1">
    <source>
        <dbReference type="EMBL" id="AAK94134.1"/>
    </source>
</evidence>
<sequence length="178" mass="19449">MLQRFHALLHDVGAHRNRYGNYREVNLILEWSERLERTDTTLTVATVYDVKVEVVHSGGLLGTLGGGGGQCGTMPPRNGTAFDSRLFAVPKSTWTAALDTNFIARSTSGLVSLKLNSSGSSVLKSCINIFSIANELSSKLSDSSTNTSCRICSFSLPAYLPSRAIFIPLRRTCITKRY</sequence>
<keyword evidence="2" id="KW-1185">Reference proteome</keyword>
<dbReference type="RefSeq" id="NP_203359.1">
    <property type="nucleotide sequence ID" value="NC_003084.1"/>
</dbReference>
<gene>
    <name evidence="1" type="primary">CUN056</name>
</gene>
<proteinExistence type="predicted"/>
<protein>
    <submittedName>
        <fullName evidence="1">Uncharacterized protein</fullName>
    </submittedName>
</protein>
<evidence type="ECO:0000313" key="2">
    <source>
        <dbReference type="Proteomes" id="UP000006635"/>
    </source>
</evidence>
<organism evidence="1 2">
    <name type="scientific">Culex nigripalpus nucleopolyhedrovirus (isolate Florida/1997)</name>
    <name type="common">CuniNPV</name>
    <dbReference type="NCBI Taxonomy" id="645993"/>
    <lineage>
        <taxon>Viruses</taxon>
        <taxon>Viruses incertae sedis</taxon>
        <taxon>Naldaviricetes</taxon>
        <taxon>Lefavirales</taxon>
        <taxon>Baculoviridae</taxon>
        <taxon>Deltabaculovirus</taxon>
    </lineage>
</organism>
<accession>Q919M1</accession>
<reference evidence="1 2" key="1">
    <citation type="journal article" date="2001" name="J. Virol.">
        <title>Genome sequence of a baculovirus pathogenic for Culex nigripalpus.</title>
        <authorList>
            <person name="Afonso C.L."/>
            <person name="Tulman E.R."/>
            <person name="Lu Z."/>
            <person name="Balinsky C.A."/>
            <person name="Moser B.A."/>
            <person name="Becnel J.J."/>
            <person name="Rock D.L."/>
            <person name="Kutish G.F."/>
        </authorList>
    </citation>
    <scope>NUCLEOTIDE SEQUENCE [LARGE SCALE GENOMIC DNA]</scope>
    <source>
        <strain evidence="2">Isolate Florida/1997</strain>
    </source>
</reference>
<name>Q919M1_NPVCO</name>